<gene>
    <name evidence="2" type="ORF">QQX04_04815</name>
</gene>
<comment type="caution">
    <text evidence="2">The sequence shown here is derived from an EMBL/GenBank/DDBJ whole genome shotgun (WGS) entry which is preliminary data.</text>
</comment>
<dbReference type="SUPFAM" id="SSF56112">
    <property type="entry name" value="Protein kinase-like (PK-like)"/>
    <property type="match status" value="1"/>
</dbReference>
<dbReference type="InterPro" id="IPR002575">
    <property type="entry name" value="Aminoglycoside_PTrfase"/>
</dbReference>
<proteinExistence type="predicted"/>
<evidence type="ECO:0000259" key="1">
    <source>
        <dbReference type="Pfam" id="PF01636"/>
    </source>
</evidence>
<accession>A0ABT8FZJ4</accession>
<dbReference type="EMBL" id="JAUHPV010000002">
    <property type="protein sequence ID" value="MDN4472310.1"/>
    <property type="molecule type" value="Genomic_DNA"/>
</dbReference>
<protein>
    <submittedName>
        <fullName evidence="2">Phosphotransferase</fullName>
    </submittedName>
</protein>
<evidence type="ECO:0000313" key="2">
    <source>
        <dbReference type="EMBL" id="MDN4472310.1"/>
    </source>
</evidence>
<organism evidence="2 3">
    <name type="scientific">Demequina zhanjiangensis</name>
    <dbReference type="NCBI Taxonomy" id="3051659"/>
    <lineage>
        <taxon>Bacteria</taxon>
        <taxon>Bacillati</taxon>
        <taxon>Actinomycetota</taxon>
        <taxon>Actinomycetes</taxon>
        <taxon>Micrococcales</taxon>
        <taxon>Demequinaceae</taxon>
        <taxon>Demequina</taxon>
    </lineage>
</organism>
<keyword evidence="3" id="KW-1185">Reference proteome</keyword>
<reference evidence="2" key="1">
    <citation type="submission" date="2023-06" db="EMBL/GenBank/DDBJ databases">
        <title>SYSU T00b26.</title>
        <authorList>
            <person name="Gao L."/>
            <person name="Fang B.-Z."/>
            <person name="Li W.-J."/>
        </authorList>
    </citation>
    <scope>NUCLEOTIDE SEQUENCE</scope>
    <source>
        <strain evidence="2">SYSU T00b26</strain>
    </source>
</reference>
<feature type="domain" description="Aminoglycoside phosphotransferase" evidence="1">
    <location>
        <begin position="75"/>
        <end position="271"/>
    </location>
</feature>
<name>A0ABT8FZJ4_9MICO</name>
<sequence>MADDLSRPREVLSSEILPDDFIRALLQEQAPELANMPFGRRYTDMEEHFSVRVGDELIVEFPRQHRTPSWDPVAMEHLASASQDWDFDVRLPERICQPALGYPHRFEVARWFDASTAIRSPLRTEAARDLGRALAQIHTEPTRDDAPLHEATGASMVTRSGLLYERLAQTRDLRSPEGSGVDPDAVRLAWEAAIALEPTLPRTWVTGSLDPRTVMALDGEFTGLVYWREMSVGDPISELGIATLLFDPPGTDLLLEGYGVDTADLRTQMRAIALKRALLYVHADNPAIARLGWTRLSQMGVLADPTAA</sequence>
<dbReference type="Proteomes" id="UP001172738">
    <property type="component" value="Unassembled WGS sequence"/>
</dbReference>
<dbReference type="RefSeq" id="WP_301126759.1">
    <property type="nucleotide sequence ID" value="NZ_JAUHPV010000002.1"/>
</dbReference>
<evidence type="ECO:0000313" key="3">
    <source>
        <dbReference type="Proteomes" id="UP001172738"/>
    </source>
</evidence>
<dbReference type="Pfam" id="PF01636">
    <property type="entry name" value="APH"/>
    <property type="match status" value="1"/>
</dbReference>
<dbReference type="InterPro" id="IPR011009">
    <property type="entry name" value="Kinase-like_dom_sf"/>
</dbReference>